<evidence type="ECO:0000313" key="2">
    <source>
        <dbReference type="EMBL" id="CAL0315728.1"/>
    </source>
</evidence>
<evidence type="ECO:0000313" key="3">
    <source>
        <dbReference type="Proteomes" id="UP001497480"/>
    </source>
</evidence>
<name>A0AAV1X3L9_LUPLU</name>
<protein>
    <submittedName>
        <fullName evidence="2">Uncharacterized protein</fullName>
    </submittedName>
</protein>
<organism evidence="2 3">
    <name type="scientific">Lupinus luteus</name>
    <name type="common">European yellow lupine</name>
    <dbReference type="NCBI Taxonomy" id="3873"/>
    <lineage>
        <taxon>Eukaryota</taxon>
        <taxon>Viridiplantae</taxon>
        <taxon>Streptophyta</taxon>
        <taxon>Embryophyta</taxon>
        <taxon>Tracheophyta</taxon>
        <taxon>Spermatophyta</taxon>
        <taxon>Magnoliopsida</taxon>
        <taxon>eudicotyledons</taxon>
        <taxon>Gunneridae</taxon>
        <taxon>Pentapetalae</taxon>
        <taxon>rosids</taxon>
        <taxon>fabids</taxon>
        <taxon>Fabales</taxon>
        <taxon>Fabaceae</taxon>
        <taxon>Papilionoideae</taxon>
        <taxon>50 kb inversion clade</taxon>
        <taxon>genistoids sensu lato</taxon>
        <taxon>core genistoids</taxon>
        <taxon>Genisteae</taxon>
        <taxon>Lupinus</taxon>
    </lineage>
</organism>
<dbReference type="InterPro" id="IPR037176">
    <property type="entry name" value="Osmotin/thaumatin-like_sf"/>
</dbReference>
<evidence type="ECO:0000256" key="1">
    <source>
        <dbReference type="ARBA" id="ARBA00010607"/>
    </source>
</evidence>
<dbReference type="Gene3D" id="2.60.110.10">
    <property type="entry name" value="Thaumatin"/>
    <property type="match status" value="1"/>
</dbReference>
<sequence length="78" mass="8460">MTLGTPQSALHFYDVSLVDGFNLPVPMKPVAQKGVSQVSLLVCLRQFALRLIAMLMMIQKGSTLAKHTAPNSIANSVY</sequence>
<dbReference type="SUPFAM" id="SSF49870">
    <property type="entry name" value="Osmotin, thaumatin-like protein"/>
    <property type="match status" value="1"/>
</dbReference>
<dbReference type="Proteomes" id="UP001497480">
    <property type="component" value="Unassembled WGS sequence"/>
</dbReference>
<dbReference type="InterPro" id="IPR001938">
    <property type="entry name" value="Thaumatin"/>
</dbReference>
<proteinExistence type="inferred from homology"/>
<comment type="similarity">
    <text evidence="1">Belongs to the thaumatin family.</text>
</comment>
<comment type="caution">
    <text evidence="2">The sequence shown here is derived from an EMBL/GenBank/DDBJ whole genome shotgun (WGS) entry which is preliminary data.</text>
</comment>
<gene>
    <name evidence="2" type="ORF">LLUT_LOCUS16788</name>
</gene>
<keyword evidence="3" id="KW-1185">Reference proteome</keyword>
<dbReference type="EMBL" id="CAXHTB010000011">
    <property type="protein sequence ID" value="CAL0315728.1"/>
    <property type="molecule type" value="Genomic_DNA"/>
</dbReference>
<reference evidence="2 3" key="1">
    <citation type="submission" date="2024-03" db="EMBL/GenBank/DDBJ databases">
        <authorList>
            <person name="Martinez-Hernandez J."/>
        </authorList>
    </citation>
    <scope>NUCLEOTIDE SEQUENCE [LARGE SCALE GENOMIC DNA]</scope>
</reference>
<accession>A0AAV1X3L9</accession>
<dbReference type="AlphaFoldDB" id="A0AAV1X3L9"/>
<dbReference type="Pfam" id="PF00314">
    <property type="entry name" value="Thaumatin"/>
    <property type="match status" value="1"/>
</dbReference>